<accession>A0A9P7SF38</accession>
<dbReference type="EMBL" id="SRPO01000491">
    <property type="protein sequence ID" value="KAG5932049.1"/>
    <property type="molecule type" value="Genomic_DNA"/>
</dbReference>
<evidence type="ECO:0000313" key="2">
    <source>
        <dbReference type="Proteomes" id="UP000706124"/>
    </source>
</evidence>
<keyword evidence="2" id="KW-1185">Reference proteome</keyword>
<name>A0A9P7SF38_9HYPO</name>
<proteinExistence type="predicted"/>
<comment type="caution">
    <text evidence="1">The sequence shown here is derived from an EMBL/GenBank/DDBJ whole genome shotgun (WGS) entry which is preliminary data.</text>
</comment>
<evidence type="ECO:0000313" key="1">
    <source>
        <dbReference type="EMBL" id="KAG5932049.1"/>
    </source>
</evidence>
<gene>
    <name evidence="1" type="ORF">E4U60_005530</name>
</gene>
<reference evidence="1 2" key="1">
    <citation type="journal article" date="2020" name="bioRxiv">
        <title>Whole genome comparisons of ergot fungi reveals the divergence and evolution of species within the genus Claviceps are the result of varying mechanisms driving genome evolution and host range expansion.</title>
        <authorList>
            <person name="Wyka S.A."/>
            <person name="Mondo S.J."/>
            <person name="Liu M."/>
            <person name="Dettman J."/>
            <person name="Nalam V."/>
            <person name="Broders K.D."/>
        </authorList>
    </citation>
    <scope>NUCLEOTIDE SEQUENCE [LARGE SCALE GENOMIC DNA]</scope>
    <source>
        <strain evidence="1 2">CCC 1485</strain>
    </source>
</reference>
<sequence length="144" mass="16162">MESWITTAIASLDRRWTLTELEIPLQGALSLASGDISGDQLSGFRDSVVLTGDNDMIRLPLVIETTTLNPRWHSHPLMLKQEPETTKILGDSQDAIVLAKNPQDRTRTKHVDDRHLVALWHCEGVPYKVPLPTNNMFVPSREAL</sequence>
<dbReference type="AlphaFoldDB" id="A0A9P7SF38"/>
<organism evidence="1 2">
    <name type="scientific">Claviceps pazoutovae</name>
    <dbReference type="NCBI Taxonomy" id="1649127"/>
    <lineage>
        <taxon>Eukaryota</taxon>
        <taxon>Fungi</taxon>
        <taxon>Dikarya</taxon>
        <taxon>Ascomycota</taxon>
        <taxon>Pezizomycotina</taxon>
        <taxon>Sordariomycetes</taxon>
        <taxon>Hypocreomycetidae</taxon>
        <taxon>Hypocreales</taxon>
        <taxon>Clavicipitaceae</taxon>
        <taxon>Claviceps</taxon>
    </lineage>
</organism>
<dbReference type="Proteomes" id="UP000706124">
    <property type="component" value="Unassembled WGS sequence"/>
</dbReference>
<protein>
    <submittedName>
        <fullName evidence="1">Uncharacterized protein</fullName>
    </submittedName>
</protein>